<dbReference type="EMBL" id="JAQQWM010000003">
    <property type="protein sequence ID" value="KAK8073072.1"/>
    <property type="molecule type" value="Genomic_DNA"/>
</dbReference>
<evidence type="ECO:0000313" key="4">
    <source>
        <dbReference type="Proteomes" id="UP001446871"/>
    </source>
</evidence>
<sequence length="1298" mass="145992">MEPPPYRGIHTSLYHTLPADAIQHLERAIWLKIIGRTTEAREIYQNELRPFENTPVVIVELADLVHEAGRWGESWRILNKGLDHAEESDQDLDRPEYRLMALTLAMLGTRHRGDIESSAREVARTQRWLQSVPIADYTDIQASCIRRYVICYLFTKLYSAYENDEAELIPTAGSGDAWSGLHELRRSLCTRGMVKEANAIFRVELNRTPIESREPVVEEFLSELAEIPESRDRSYFEAIVRLQWANTLVMLQRVPRASEEMDLSEAAFNRFCDMQNISNRADAPHMQSLEYERLACIQDPIEKLARTESLAARFELVESFKTGSCLSDAADLAHLFFKFLSDPDYQTKYFDLQTRLERYDETVSEDMTDLVQHYNSLISFTLSTSVVDRQKSLEWIDGFLERHAYFRAPATMASLYRSQALLFRSLRRMEEAGEADKKVAELDAYVPLIGDWINHRSVPVVVPAREPRDVEEPADDDEVVDEQFFWPWRNAMQGDNGADTTTMDLVWQWSLEDVAAGRLGVQDFRDMMGITDPDIKLDIRPRGIGDIAKVVGSDRMNDLASAIYPASPEVVASQEAQYERICQWLSEYPPGIRIARETPLLPGDAARQPAGELEKLLELEMTLPRTIRETFPTFRLAWVGAMSMTLVAELGPVADLTGDEPSRILREAERWNEDALEEHRRVNDRVSYAMFLRSGAQICLLNIFRLQQLMDTADPSTTGVVFLRPPATPPIQELQAKGLGHVEEADAILSVHEMHASWDDGLDSVAHRQGLTRFYGSAYTAIAAITLHLAVAPDDEDEDEAAPEDVAGSSIWRWVQKYKARSLARTIGVRSYEPPGLIGSILESPETQTLYQEMLDLKRRTDEAELMDRFELRRQMDAHLQRMKDAHPLLRQLVDLREATPFAVADIAALEAQAGCTVVLVDWFYLPHYLANQTGRMLLFTARDGQTPTMDILPVTEADVLAWQEQYLSPPTWKHYREENLNTPEARGRFNAMLGGLVAPLAQRTKRGEVLVLCPSSVLHRVPLHALNLTTTTTTTAVQDGGEGGAASTKTKTKTEALIHRNPIIYTHSHSLLRSCAAAADAVTSRLIHLHTHCNWRAGDPLNHHVEFPRVPNSTSTTTTSDDDDKAPRPKLTADNDETTKPDDRADDRPVDRLAARELFDIKLPASTHVNLIACQGGVADVQLGDEVMGLVPALLYAGASSTVSTLWSIDDGDGARFARHFFDSFLRQCRRKKKAKSGSSGGDGVGFVDIAKAVREAAGEMDASHAEPLYTWAAFVMHGFWRFPVSATDLEALKSQQ</sequence>
<proteinExistence type="predicted"/>
<dbReference type="InterPro" id="IPR011990">
    <property type="entry name" value="TPR-like_helical_dom_sf"/>
</dbReference>
<feature type="compositionally biased region" description="Basic and acidic residues" evidence="1">
    <location>
        <begin position="1126"/>
        <end position="1150"/>
    </location>
</feature>
<accession>A0ABR1VQD7</accession>
<feature type="region of interest" description="Disordered" evidence="1">
    <location>
        <begin position="1107"/>
        <end position="1150"/>
    </location>
</feature>
<organism evidence="3 4">
    <name type="scientific">Apiospora saccharicola</name>
    <dbReference type="NCBI Taxonomy" id="335842"/>
    <lineage>
        <taxon>Eukaryota</taxon>
        <taxon>Fungi</taxon>
        <taxon>Dikarya</taxon>
        <taxon>Ascomycota</taxon>
        <taxon>Pezizomycotina</taxon>
        <taxon>Sordariomycetes</taxon>
        <taxon>Xylariomycetidae</taxon>
        <taxon>Amphisphaeriales</taxon>
        <taxon>Apiosporaceae</taxon>
        <taxon>Apiospora</taxon>
    </lineage>
</organism>
<comment type="caution">
    <text evidence="3">The sequence shown here is derived from an EMBL/GenBank/DDBJ whole genome shotgun (WGS) entry which is preliminary data.</text>
</comment>
<name>A0ABR1VQD7_9PEZI</name>
<dbReference type="InterPro" id="IPR024983">
    <property type="entry name" value="CHAT_dom"/>
</dbReference>
<dbReference type="Proteomes" id="UP001446871">
    <property type="component" value="Unassembled WGS sequence"/>
</dbReference>
<protein>
    <recommendedName>
        <fullName evidence="2">CHAT domain-containing protein</fullName>
    </recommendedName>
</protein>
<evidence type="ECO:0000259" key="2">
    <source>
        <dbReference type="Pfam" id="PF12770"/>
    </source>
</evidence>
<gene>
    <name evidence="3" type="ORF">PG996_006420</name>
</gene>
<dbReference type="SUPFAM" id="SSF48452">
    <property type="entry name" value="TPR-like"/>
    <property type="match status" value="1"/>
</dbReference>
<reference evidence="3 4" key="1">
    <citation type="submission" date="2023-01" db="EMBL/GenBank/DDBJ databases">
        <title>Analysis of 21 Apiospora genomes using comparative genomics revels a genus with tremendous synthesis potential of carbohydrate active enzymes and secondary metabolites.</title>
        <authorList>
            <person name="Sorensen T."/>
        </authorList>
    </citation>
    <scope>NUCLEOTIDE SEQUENCE [LARGE SCALE GENOMIC DNA]</scope>
    <source>
        <strain evidence="3 4">CBS 83171</strain>
    </source>
</reference>
<evidence type="ECO:0000313" key="3">
    <source>
        <dbReference type="EMBL" id="KAK8073072.1"/>
    </source>
</evidence>
<feature type="domain" description="CHAT" evidence="2">
    <location>
        <begin position="1086"/>
        <end position="1280"/>
    </location>
</feature>
<keyword evidence="4" id="KW-1185">Reference proteome</keyword>
<evidence type="ECO:0000256" key="1">
    <source>
        <dbReference type="SAM" id="MobiDB-lite"/>
    </source>
</evidence>
<dbReference type="Pfam" id="PF12770">
    <property type="entry name" value="CHAT"/>
    <property type="match status" value="1"/>
</dbReference>